<accession>A0A2P8GUE5</accession>
<dbReference type="OrthoDB" id="1413930at2"/>
<evidence type="ECO:0008006" key="4">
    <source>
        <dbReference type="Google" id="ProtNLM"/>
    </source>
</evidence>
<dbReference type="SUPFAM" id="SSF75005">
    <property type="entry name" value="Arabinanase/levansucrase/invertase"/>
    <property type="match status" value="1"/>
</dbReference>
<gene>
    <name evidence="2" type="ORF">CLV49_1204</name>
</gene>
<proteinExistence type="predicted"/>
<keyword evidence="1" id="KW-0732">Signal</keyword>
<reference evidence="2 3" key="1">
    <citation type="submission" date="2018-03" db="EMBL/GenBank/DDBJ databases">
        <title>Genomic Encyclopedia of Archaeal and Bacterial Type Strains, Phase II (KMG-II): from individual species to whole genera.</title>
        <authorList>
            <person name="Goeker M."/>
        </authorList>
    </citation>
    <scope>NUCLEOTIDE SEQUENCE [LARGE SCALE GENOMIC DNA]</scope>
    <source>
        <strain evidence="2 3">DSM 21548</strain>
    </source>
</reference>
<organism evidence="2 3">
    <name type="scientific">Labedella gwakjiensis</name>
    <dbReference type="NCBI Taxonomy" id="390269"/>
    <lineage>
        <taxon>Bacteria</taxon>
        <taxon>Bacillati</taxon>
        <taxon>Actinomycetota</taxon>
        <taxon>Actinomycetes</taxon>
        <taxon>Micrococcales</taxon>
        <taxon>Microbacteriaceae</taxon>
        <taxon>Labedella</taxon>
    </lineage>
</organism>
<dbReference type="Proteomes" id="UP000241203">
    <property type="component" value="Unassembled WGS sequence"/>
</dbReference>
<dbReference type="RefSeq" id="WP_106562722.1">
    <property type="nucleotide sequence ID" value="NZ_PYAU01000001.1"/>
</dbReference>
<evidence type="ECO:0000313" key="2">
    <source>
        <dbReference type="EMBL" id="PSL37597.1"/>
    </source>
</evidence>
<evidence type="ECO:0000313" key="3">
    <source>
        <dbReference type="Proteomes" id="UP000241203"/>
    </source>
</evidence>
<feature type="chain" id="PRO_5038486076" description="Glycosyl hydrolase family 32" evidence="1">
    <location>
        <begin position="29"/>
        <end position="434"/>
    </location>
</feature>
<evidence type="ECO:0000256" key="1">
    <source>
        <dbReference type="SAM" id="SignalP"/>
    </source>
</evidence>
<dbReference type="AlphaFoldDB" id="A0A2P8GUE5"/>
<name>A0A2P8GUE5_9MICO</name>
<comment type="caution">
    <text evidence="2">The sequence shown here is derived from an EMBL/GenBank/DDBJ whole genome shotgun (WGS) entry which is preliminary data.</text>
</comment>
<sequence length="434" mass="46077">MSRHPRPRLRHLVATAAAAALALGAVVAAPAVPTAEALAPLPVFTEAGEITVDSQLTYNPTGEQIFPSVLHASEYFANPLGEWYLYYAPHENPGGISLMYADDLDGPWTEYTANPVVANVWQPHYSTYHVSSPDVIWNTQADKLFLYFHGGNDVTRIASSDDGITFDYEKIAVSNAMGGTGVTETSYARVFPHPDPASAYEYAMFYMDNVNNSRRIRVAESVDGLDWVVRPTPIVTGGSAEGANVSSANLWEWEGQLYVIYHATTKKILARTIDATLTTTGPAALLYSLPTAAPNGGALRVASPEIVSAEGKTYLFYERGDRLDATISHAVSDAYPSDQPFDVDVTATSSCANGVARVVASAHNESGRAVDIRLTTPFADRKFTGVANGATVSPTLSAGAASVAAGSVTASLFVRIDGVAKTATVTAPYAAITC</sequence>
<dbReference type="Gene3D" id="2.115.10.20">
    <property type="entry name" value="Glycosyl hydrolase domain, family 43"/>
    <property type="match status" value="2"/>
</dbReference>
<dbReference type="EMBL" id="PYAU01000001">
    <property type="protein sequence ID" value="PSL37597.1"/>
    <property type="molecule type" value="Genomic_DNA"/>
</dbReference>
<dbReference type="PROSITE" id="PS51318">
    <property type="entry name" value="TAT"/>
    <property type="match status" value="1"/>
</dbReference>
<dbReference type="InterPro" id="IPR006311">
    <property type="entry name" value="TAT_signal"/>
</dbReference>
<feature type="signal peptide" evidence="1">
    <location>
        <begin position="1"/>
        <end position="28"/>
    </location>
</feature>
<dbReference type="InterPro" id="IPR023296">
    <property type="entry name" value="Glyco_hydro_beta-prop_sf"/>
</dbReference>
<protein>
    <recommendedName>
        <fullName evidence="4">Glycosyl hydrolase family 32</fullName>
    </recommendedName>
</protein>